<evidence type="ECO:0000313" key="2">
    <source>
        <dbReference type="EMBL" id="MED6208728.1"/>
    </source>
</evidence>
<dbReference type="EMBL" id="JASCZI010241966">
    <property type="protein sequence ID" value="MED6208728.1"/>
    <property type="molecule type" value="Genomic_DNA"/>
</dbReference>
<dbReference type="Proteomes" id="UP001341840">
    <property type="component" value="Unassembled WGS sequence"/>
</dbReference>
<accession>A0ABU6YIN1</accession>
<evidence type="ECO:0000313" key="3">
    <source>
        <dbReference type="Proteomes" id="UP001341840"/>
    </source>
</evidence>
<organism evidence="2 3">
    <name type="scientific">Stylosanthes scabra</name>
    <dbReference type="NCBI Taxonomy" id="79078"/>
    <lineage>
        <taxon>Eukaryota</taxon>
        <taxon>Viridiplantae</taxon>
        <taxon>Streptophyta</taxon>
        <taxon>Embryophyta</taxon>
        <taxon>Tracheophyta</taxon>
        <taxon>Spermatophyta</taxon>
        <taxon>Magnoliopsida</taxon>
        <taxon>eudicotyledons</taxon>
        <taxon>Gunneridae</taxon>
        <taxon>Pentapetalae</taxon>
        <taxon>rosids</taxon>
        <taxon>fabids</taxon>
        <taxon>Fabales</taxon>
        <taxon>Fabaceae</taxon>
        <taxon>Papilionoideae</taxon>
        <taxon>50 kb inversion clade</taxon>
        <taxon>dalbergioids sensu lato</taxon>
        <taxon>Dalbergieae</taxon>
        <taxon>Pterocarpus clade</taxon>
        <taxon>Stylosanthes</taxon>
    </lineage>
</organism>
<feature type="compositionally biased region" description="Polar residues" evidence="1">
    <location>
        <begin position="133"/>
        <end position="143"/>
    </location>
</feature>
<keyword evidence="3" id="KW-1185">Reference proteome</keyword>
<proteinExistence type="predicted"/>
<comment type="caution">
    <text evidence="2">The sequence shown here is derived from an EMBL/GenBank/DDBJ whole genome shotgun (WGS) entry which is preliminary data.</text>
</comment>
<feature type="region of interest" description="Disordered" evidence="1">
    <location>
        <begin position="107"/>
        <end position="150"/>
    </location>
</feature>
<name>A0ABU6YIN1_9FABA</name>
<protein>
    <submittedName>
        <fullName evidence="2">Uncharacterized protein</fullName>
    </submittedName>
</protein>
<gene>
    <name evidence="2" type="ORF">PIB30_047951</name>
</gene>
<reference evidence="2 3" key="1">
    <citation type="journal article" date="2023" name="Plants (Basel)">
        <title>Bridging the Gap: Combining Genomics and Transcriptomics Approaches to Understand Stylosanthes scabra, an Orphan Legume from the Brazilian Caatinga.</title>
        <authorList>
            <person name="Ferreira-Neto J.R.C."/>
            <person name="da Silva M.D."/>
            <person name="Binneck E."/>
            <person name="de Melo N.F."/>
            <person name="da Silva R.H."/>
            <person name="de Melo A.L.T.M."/>
            <person name="Pandolfi V."/>
            <person name="Bustamante F.O."/>
            <person name="Brasileiro-Vidal A.C."/>
            <person name="Benko-Iseppon A.M."/>
        </authorList>
    </citation>
    <scope>NUCLEOTIDE SEQUENCE [LARGE SCALE GENOMIC DNA]</scope>
    <source>
        <tissue evidence="2">Leaves</tissue>
    </source>
</reference>
<evidence type="ECO:0000256" key="1">
    <source>
        <dbReference type="SAM" id="MobiDB-lite"/>
    </source>
</evidence>
<sequence length="223" mass="24521">MDQPQPLVIRLHPNAVAHERQDGVWFQSDSPVVFQHADISTMAELQAVFLYHLGGGFTEIRKVGYRYLQRQPDGRFVHLLTDAQHVMDFLVDVGRIPAGLPVAATPVRIVEPPGPETEAAMGHSESEEDDSDYATSTAPSSDAQEGDASGAETRSASCACHVLPAPLPIPRVEDVSCFFQQLDLDEGACSDPLNVGTGNDYNTDRGTEIRVGHRMRNRKRFRL</sequence>